<keyword evidence="1" id="KW-0175">Coiled coil</keyword>
<organism evidence="4 5">
    <name type="scientific">Flammeovirga aprica JL-4</name>
    <dbReference type="NCBI Taxonomy" id="694437"/>
    <lineage>
        <taxon>Bacteria</taxon>
        <taxon>Pseudomonadati</taxon>
        <taxon>Bacteroidota</taxon>
        <taxon>Cytophagia</taxon>
        <taxon>Cytophagales</taxon>
        <taxon>Flammeovirgaceae</taxon>
        <taxon>Flammeovirga</taxon>
    </lineage>
</organism>
<evidence type="ECO:0000259" key="3">
    <source>
        <dbReference type="SMART" id="SM00421"/>
    </source>
</evidence>
<feature type="coiled-coil region" evidence="1">
    <location>
        <begin position="207"/>
        <end position="248"/>
    </location>
</feature>
<dbReference type="InterPro" id="IPR036388">
    <property type="entry name" value="WH-like_DNA-bd_sf"/>
</dbReference>
<dbReference type="EMBL" id="JABANE010000079">
    <property type="protein sequence ID" value="NME70902.1"/>
    <property type="molecule type" value="Genomic_DNA"/>
</dbReference>
<dbReference type="RefSeq" id="WP_169659130.1">
    <property type="nucleotide sequence ID" value="NZ_JABANE010000079.1"/>
</dbReference>
<dbReference type="AlphaFoldDB" id="A0A7X9XBN3"/>
<evidence type="ECO:0000313" key="4">
    <source>
        <dbReference type="EMBL" id="NME70902.1"/>
    </source>
</evidence>
<keyword evidence="2" id="KW-0472">Membrane</keyword>
<proteinExistence type="predicted"/>
<keyword evidence="2" id="KW-0812">Transmembrane</keyword>
<feature type="transmembrane region" description="Helical" evidence="2">
    <location>
        <begin position="40"/>
        <end position="58"/>
    </location>
</feature>
<protein>
    <recommendedName>
        <fullName evidence="3">HTH luxR-type domain-containing protein</fullName>
    </recommendedName>
</protein>
<reference evidence="4 5" key="1">
    <citation type="submission" date="2020-04" db="EMBL/GenBank/DDBJ databases">
        <title>Flammeovirga sp. SR4, a novel species isolated from seawater.</title>
        <authorList>
            <person name="Wang X."/>
        </authorList>
    </citation>
    <scope>NUCLEOTIDE SEQUENCE [LARGE SCALE GENOMIC DNA]</scope>
    <source>
        <strain evidence="4 5">ATCC 23126</strain>
    </source>
</reference>
<name>A0A7X9XBN3_9BACT</name>
<dbReference type="SUPFAM" id="SSF46894">
    <property type="entry name" value="C-terminal effector domain of the bipartite response regulators"/>
    <property type="match status" value="1"/>
</dbReference>
<sequence length="375" mass="43013">MNSLKTKSPLVRDVYALNENDFFSKTPLANCVLKNEICLIGHKALVVMTVLSSLLFLVSKTASTVFMPSVMIAMLLLDVQFIKYKRYHMSNQLNAIAMTFMGVFFTLVIPCTMLESFIFIAAMVLMVFQKENELSGKTIFMIAFIVFLIMLAKILFPEKFYIELENWQASLFHISTLVVVSGIIFFTIRVYQNHSRTVKHEAESEKNEILKSTEKEIEAQKLELSQQKKELEDQLSLTQNDLESINANVLVQMKNKEKVLQQLEGLSGKGEMKKELQKIIFELRSQLDTDKKLHTLQGNIKDVNAEFSVRLIEQYPVLTKNDRELCAYMKLGMSSKEIAQLRNTTANAINVAKSRLRKKMGLSHNKEIAERLYQL</sequence>
<dbReference type="SMART" id="SM00421">
    <property type="entry name" value="HTH_LUXR"/>
    <property type="match status" value="1"/>
</dbReference>
<feature type="transmembrane region" description="Helical" evidence="2">
    <location>
        <begin position="102"/>
        <end position="127"/>
    </location>
</feature>
<dbReference type="Proteomes" id="UP000576082">
    <property type="component" value="Unassembled WGS sequence"/>
</dbReference>
<evidence type="ECO:0000256" key="2">
    <source>
        <dbReference type="SAM" id="Phobius"/>
    </source>
</evidence>
<feature type="transmembrane region" description="Helical" evidence="2">
    <location>
        <begin position="139"/>
        <end position="156"/>
    </location>
</feature>
<dbReference type="GO" id="GO:0003677">
    <property type="term" value="F:DNA binding"/>
    <property type="evidence" value="ECO:0007669"/>
    <property type="project" value="InterPro"/>
</dbReference>
<dbReference type="InterPro" id="IPR016032">
    <property type="entry name" value="Sig_transdc_resp-reg_C-effctor"/>
</dbReference>
<feature type="domain" description="HTH luxR-type" evidence="3">
    <location>
        <begin position="315"/>
        <end position="372"/>
    </location>
</feature>
<evidence type="ECO:0000313" key="5">
    <source>
        <dbReference type="Proteomes" id="UP000576082"/>
    </source>
</evidence>
<accession>A0A7X9XBN3</accession>
<dbReference type="GO" id="GO:0006355">
    <property type="term" value="P:regulation of DNA-templated transcription"/>
    <property type="evidence" value="ECO:0007669"/>
    <property type="project" value="InterPro"/>
</dbReference>
<evidence type="ECO:0000256" key="1">
    <source>
        <dbReference type="SAM" id="Coils"/>
    </source>
</evidence>
<dbReference type="Gene3D" id="1.10.10.10">
    <property type="entry name" value="Winged helix-like DNA-binding domain superfamily/Winged helix DNA-binding domain"/>
    <property type="match status" value="1"/>
</dbReference>
<gene>
    <name evidence="4" type="ORF">HHU12_23205</name>
</gene>
<keyword evidence="2" id="KW-1133">Transmembrane helix</keyword>
<feature type="transmembrane region" description="Helical" evidence="2">
    <location>
        <begin position="171"/>
        <end position="191"/>
    </location>
</feature>
<dbReference type="InterPro" id="IPR000792">
    <property type="entry name" value="Tscrpt_reg_LuxR_C"/>
</dbReference>
<keyword evidence="5" id="KW-1185">Reference proteome</keyword>
<feature type="transmembrane region" description="Helical" evidence="2">
    <location>
        <begin position="65"/>
        <end position="82"/>
    </location>
</feature>
<comment type="caution">
    <text evidence="4">The sequence shown here is derived from an EMBL/GenBank/DDBJ whole genome shotgun (WGS) entry which is preliminary data.</text>
</comment>